<feature type="domain" description="NAD(P)-binding" evidence="1">
    <location>
        <begin position="7"/>
        <end position="205"/>
    </location>
</feature>
<proteinExistence type="predicted"/>
<evidence type="ECO:0000259" key="1">
    <source>
        <dbReference type="Pfam" id="PF13460"/>
    </source>
</evidence>
<protein>
    <submittedName>
        <fullName evidence="2">SDR family oxidoreductase</fullName>
    </submittedName>
</protein>
<dbReference type="Proteomes" id="UP001183226">
    <property type="component" value="Unassembled WGS sequence"/>
</dbReference>
<gene>
    <name evidence="2" type="ORF">RM446_17610</name>
</gene>
<dbReference type="Gene3D" id="3.40.50.720">
    <property type="entry name" value="NAD(P)-binding Rossmann-like Domain"/>
    <property type="match status" value="1"/>
</dbReference>
<accession>A0ABU2KY22</accession>
<dbReference type="SUPFAM" id="SSF51735">
    <property type="entry name" value="NAD(P)-binding Rossmann-fold domains"/>
    <property type="match status" value="1"/>
</dbReference>
<keyword evidence="3" id="KW-1185">Reference proteome</keyword>
<dbReference type="PANTHER" id="PTHR43355">
    <property type="entry name" value="FLAVIN REDUCTASE (NADPH)"/>
    <property type="match status" value="1"/>
</dbReference>
<evidence type="ECO:0000313" key="2">
    <source>
        <dbReference type="EMBL" id="MDT0303938.1"/>
    </source>
</evidence>
<name>A0ABU2KY22_9ACTN</name>
<sequence length="221" mass="23986">MKAAVLGAGGRTGRLVVARALERGHEVVAAGRDISALDRLRSDTPQSRRGRLTVRPGDVDDPAALEAAVDGADVVLSTVAPPLHKHILRSTTLYSRSARRLVDALRARGVRRLITVSSAGVLHEDPSHPALYRHVLKPVLFDRALYRDMRIMEREIEESGLDWTLVRASGLTDRPATGRYRLGSGRLPDGGSRVSRADLADFLVVEIEEGAHTGGHPTLAY</sequence>
<dbReference type="RefSeq" id="WP_311546432.1">
    <property type="nucleotide sequence ID" value="NZ_JAVREK010000020.1"/>
</dbReference>
<dbReference type="EMBL" id="JAVREK010000020">
    <property type="protein sequence ID" value="MDT0303938.1"/>
    <property type="molecule type" value="Genomic_DNA"/>
</dbReference>
<organism evidence="2 3">
    <name type="scientific">Streptomonospora wellingtoniae</name>
    <dbReference type="NCBI Taxonomy" id="3075544"/>
    <lineage>
        <taxon>Bacteria</taxon>
        <taxon>Bacillati</taxon>
        <taxon>Actinomycetota</taxon>
        <taxon>Actinomycetes</taxon>
        <taxon>Streptosporangiales</taxon>
        <taxon>Nocardiopsidaceae</taxon>
        <taxon>Streptomonospora</taxon>
    </lineage>
</organism>
<reference evidence="3" key="1">
    <citation type="submission" date="2023-07" db="EMBL/GenBank/DDBJ databases">
        <title>30 novel species of actinomycetes from the DSMZ collection.</title>
        <authorList>
            <person name="Nouioui I."/>
        </authorList>
    </citation>
    <scope>NUCLEOTIDE SEQUENCE [LARGE SCALE GENOMIC DNA]</scope>
    <source>
        <strain evidence="3">DSM 45055</strain>
    </source>
</reference>
<dbReference type="InterPro" id="IPR036291">
    <property type="entry name" value="NAD(P)-bd_dom_sf"/>
</dbReference>
<dbReference type="InterPro" id="IPR051606">
    <property type="entry name" value="Polyketide_Oxido-like"/>
</dbReference>
<dbReference type="PANTHER" id="PTHR43355:SF2">
    <property type="entry name" value="FLAVIN REDUCTASE (NADPH)"/>
    <property type="match status" value="1"/>
</dbReference>
<dbReference type="CDD" id="cd05244">
    <property type="entry name" value="BVR-B_like_SDR_a"/>
    <property type="match status" value="1"/>
</dbReference>
<evidence type="ECO:0000313" key="3">
    <source>
        <dbReference type="Proteomes" id="UP001183226"/>
    </source>
</evidence>
<comment type="caution">
    <text evidence="2">The sequence shown here is derived from an EMBL/GenBank/DDBJ whole genome shotgun (WGS) entry which is preliminary data.</text>
</comment>
<dbReference type="InterPro" id="IPR016040">
    <property type="entry name" value="NAD(P)-bd_dom"/>
</dbReference>
<dbReference type="Pfam" id="PF13460">
    <property type="entry name" value="NAD_binding_10"/>
    <property type="match status" value="1"/>
</dbReference>